<dbReference type="Pfam" id="PF00753">
    <property type="entry name" value="Lactamase_B"/>
    <property type="match status" value="1"/>
</dbReference>
<dbReference type="GO" id="GO:0016787">
    <property type="term" value="F:hydrolase activity"/>
    <property type="evidence" value="ECO:0007669"/>
    <property type="project" value="UniProtKB-KW"/>
</dbReference>
<dbReference type="CDD" id="cd07722">
    <property type="entry name" value="LACTB2-like_MBL-fold"/>
    <property type="match status" value="1"/>
</dbReference>
<evidence type="ECO:0000256" key="1">
    <source>
        <dbReference type="ARBA" id="ARBA00006759"/>
    </source>
</evidence>
<dbReference type="Gene3D" id="1.10.10.10">
    <property type="entry name" value="Winged helix-like DNA-binding domain superfamily/Winged helix DNA-binding domain"/>
    <property type="match status" value="1"/>
</dbReference>
<protein>
    <submittedName>
        <fullName evidence="6">Metallo-hydrolase/oxidoreductase</fullName>
    </submittedName>
</protein>
<accession>A0A1X2G3Z8</accession>
<evidence type="ECO:0000256" key="3">
    <source>
        <dbReference type="ARBA" id="ARBA00022801"/>
    </source>
</evidence>
<keyword evidence="3 6" id="KW-0378">Hydrolase</keyword>
<organism evidence="6 7">
    <name type="scientific">Hesseltinella vesiculosa</name>
    <dbReference type="NCBI Taxonomy" id="101127"/>
    <lineage>
        <taxon>Eukaryota</taxon>
        <taxon>Fungi</taxon>
        <taxon>Fungi incertae sedis</taxon>
        <taxon>Mucoromycota</taxon>
        <taxon>Mucoromycotina</taxon>
        <taxon>Mucoromycetes</taxon>
        <taxon>Mucorales</taxon>
        <taxon>Cunninghamellaceae</taxon>
        <taxon>Hesseltinella</taxon>
    </lineage>
</organism>
<dbReference type="InterPro" id="IPR036866">
    <property type="entry name" value="RibonucZ/Hydroxyglut_hydro"/>
</dbReference>
<dbReference type="GO" id="GO:0046872">
    <property type="term" value="F:metal ion binding"/>
    <property type="evidence" value="ECO:0007669"/>
    <property type="project" value="UniProtKB-KW"/>
</dbReference>
<dbReference type="InterPro" id="IPR036388">
    <property type="entry name" value="WH-like_DNA-bd_sf"/>
</dbReference>
<comment type="caution">
    <text evidence="6">The sequence shown here is derived from an EMBL/GenBank/DDBJ whole genome shotgun (WGS) entry which is preliminary data.</text>
</comment>
<evidence type="ECO:0000313" key="7">
    <source>
        <dbReference type="Proteomes" id="UP000242146"/>
    </source>
</evidence>
<dbReference type="OrthoDB" id="17458at2759"/>
<dbReference type="STRING" id="101127.A0A1X2G3Z8"/>
<dbReference type="Proteomes" id="UP000242146">
    <property type="component" value="Unassembled WGS sequence"/>
</dbReference>
<dbReference type="InterPro" id="IPR047921">
    <property type="entry name" value="LACTB2-like_MBL-fold"/>
</dbReference>
<sequence length="316" mass="35418">MSEALVQLPTFARLSDRVWRVLGLNPGKFTLQGTNTYLLGTGHRKLLLDCGEGIPEYVDLLQTSLQTIAPQAYISDIIISHGHQDHWGGLASILSSAFFKHKGIRVHKFPMDIHTPCSHTTTFSSSTKDHMARFPKDIQVHALADQQLFETDGVTLQAIHTPGHTQDHCTFWLKEEQALFTADCVLGQGTAVFEDLSQYLAGLKKLVSMGPQRLYPGHGPVIEDGRAKIVEYITHREQREQQILDFLRQPPSAAKDFSPLEIVQVLYKNYPTSLHLPAAHSVVLHLLKLEKDGKAAWDRSDAAAQPDLVQSRWHRL</sequence>
<dbReference type="InterPro" id="IPR001279">
    <property type="entry name" value="Metallo-B-lactamas"/>
</dbReference>
<dbReference type="Pfam" id="PF17778">
    <property type="entry name" value="WHD_BLACT"/>
    <property type="match status" value="1"/>
</dbReference>
<feature type="domain" description="Metallo-beta-lactamase" evidence="5">
    <location>
        <begin position="33"/>
        <end position="218"/>
    </location>
</feature>
<reference evidence="6 7" key="1">
    <citation type="submission" date="2016-07" db="EMBL/GenBank/DDBJ databases">
        <title>Pervasive Adenine N6-methylation of Active Genes in Fungi.</title>
        <authorList>
            <consortium name="DOE Joint Genome Institute"/>
            <person name="Mondo S.J."/>
            <person name="Dannebaum R.O."/>
            <person name="Kuo R.C."/>
            <person name="Labutti K."/>
            <person name="Haridas S."/>
            <person name="Kuo A."/>
            <person name="Salamov A."/>
            <person name="Ahrendt S.R."/>
            <person name="Lipzen A."/>
            <person name="Sullivan W."/>
            <person name="Andreopoulos W.B."/>
            <person name="Clum A."/>
            <person name="Lindquist E."/>
            <person name="Daum C."/>
            <person name="Ramamoorthy G.K."/>
            <person name="Gryganskyi A."/>
            <person name="Culley D."/>
            <person name="Magnuson J.K."/>
            <person name="James T.Y."/>
            <person name="O'Malley M.A."/>
            <person name="Stajich J.E."/>
            <person name="Spatafora J.W."/>
            <person name="Visel A."/>
            <person name="Grigoriev I.V."/>
        </authorList>
    </citation>
    <scope>NUCLEOTIDE SEQUENCE [LARGE SCALE GENOMIC DNA]</scope>
    <source>
        <strain evidence="6 7">NRRL 3301</strain>
    </source>
</reference>
<evidence type="ECO:0000259" key="5">
    <source>
        <dbReference type="SMART" id="SM00849"/>
    </source>
</evidence>
<comment type="similarity">
    <text evidence="1">Belongs to the metallo-beta-lactamase superfamily. Glyoxalase II family.</text>
</comment>
<gene>
    <name evidence="6" type="ORF">DM01DRAFT_1386897</name>
</gene>
<dbReference type="PANTHER" id="PTHR23131:SF0">
    <property type="entry name" value="ENDORIBONUCLEASE LACTB2"/>
    <property type="match status" value="1"/>
</dbReference>
<dbReference type="Gene3D" id="3.60.15.10">
    <property type="entry name" value="Ribonuclease Z/Hydroxyacylglutathione hydrolase-like"/>
    <property type="match status" value="1"/>
</dbReference>
<name>A0A1X2G3Z8_9FUNG</name>
<keyword evidence="4" id="KW-0862">Zinc</keyword>
<evidence type="ECO:0000256" key="2">
    <source>
        <dbReference type="ARBA" id="ARBA00022723"/>
    </source>
</evidence>
<dbReference type="FunFam" id="3.60.15.10:FF:000017">
    <property type="entry name" value="Lactamase beta 2"/>
    <property type="match status" value="1"/>
</dbReference>
<dbReference type="SMART" id="SM00849">
    <property type="entry name" value="Lactamase_B"/>
    <property type="match status" value="1"/>
</dbReference>
<dbReference type="AlphaFoldDB" id="A0A1X2G3Z8"/>
<dbReference type="PANTHER" id="PTHR23131">
    <property type="entry name" value="ENDORIBONUCLEASE LACTB2"/>
    <property type="match status" value="1"/>
</dbReference>
<keyword evidence="7" id="KW-1185">Reference proteome</keyword>
<dbReference type="SUPFAM" id="SSF56281">
    <property type="entry name" value="Metallo-hydrolase/oxidoreductase"/>
    <property type="match status" value="1"/>
</dbReference>
<evidence type="ECO:0000313" key="6">
    <source>
        <dbReference type="EMBL" id="ORX44256.1"/>
    </source>
</evidence>
<dbReference type="GO" id="GO:0044550">
    <property type="term" value="P:secondary metabolite biosynthetic process"/>
    <property type="evidence" value="ECO:0007669"/>
    <property type="project" value="TreeGrafter"/>
</dbReference>
<evidence type="ECO:0000256" key="4">
    <source>
        <dbReference type="ARBA" id="ARBA00022833"/>
    </source>
</evidence>
<dbReference type="EMBL" id="MCGT01000049">
    <property type="protein sequence ID" value="ORX44256.1"/>
    <property type="molecule type" value="Genomic_DNA"/>
</dbReference>
<keyword evidence="2" id="KW-0479">Metal-binding</keyword>
<dbReference type="InterPro" id="IPR041516">
    <property type="entry name" value="LACTB2_WH"/>
</dbReference>
<proteinExistence type="inferred from homology"/>
<dbReference type="InterPro" id="IPR050662">
    <property type="entry name" value="Sec-metab_biosynth-thioest"/>
</dbReference>